<evidence type="ECO:0000313" key="1">
    <source>
        <dbReference type="EMBL" id="MCG3417826.1"/>
    </source>
</evidence>
<keyword evidence="2" id="KW-1185">Reference proteome</keyword>
<proteinExistence type="predicted"/>
<reference evidence="1 2" key="1">
    <citation type="journal article" date="2022" name="Evol. Bioinform. Online">
        <title>Draft Genome Sequence of Oceanobacillus jordanicus Strain GSFE11, a Halotolerant Plant Growth-Promoting Bacterial Endophyte Isolated From the Jordan Valley.</title>
        <authorList>
            <person name="Alhindi T."/>
            <person name="Albdaiwi R."/>
        </authorList>
    </citation>
    <scope>NUCLEOTIDE SEQUENCE [LARGE SCALE GENOMIC DNA]</scope>
    <source>
        <strain evidence="1 2">GSFE11</strain>
    </source>
</reference>
<protein>
    <submittedName>
        <fullName evidence="1">DUF1850 domain-containing protein</fullName>
    </submittedName>
</protein>
<dbReference type="EMBL" id="JAIFZM010000001">
    <property type="protein sequence ID" value="MCG3417826.1"/>
    <property type="molecule type" value="Genomic_DNA"/>
</dbReference>
<name>A0AAW5AZ31_9BACI</name>
<sequence length="177" mass="20929">MMKHNKKIKVSILIILLALFSLLLFVPFRTALVFYKENTEEIEAFLPVQERDTFQIIFTHSIHLTDVVEKYIVMDNHDIKQYEIVYEEFGIGMPSNAQEGEKFEYKDGKYHITDLDNIFPSMNVRNGKTVSENRLVWGKNDEHLVYFNEYFEPGAWFKLKVEKLSLWQSMKGVSIHE</sequence>
<dbReference type="AlphaFoldDB" id="A0AAW5AZ31"/>
<dbReference type="Proteomes" id="UP001199631">
    <property type="component" value="Unassembled WGS sequence"/>
</dbReference>
<dbReference type="Pfam" id="PF08905">
    <property type="entry name" value="DUF1850"/>
    <property type="match status" value="1"/>
</dbReference>
<accession>A0AAW5AZ31</accession>
<organism evidence="1 2">
    <name type="scientific">Oceanobacillus jordanicus</name>
    <dbReference type="NCBI Taxonomy" id="2867266"/>
    <lineage>
        <taxon>Bacteria</taxon>
        <taxon>Bacillati</taxon>
        <taxon>Bacillota</taxon>
        <taxon>Bacilli</taxon>
        <taxon>Bacillales</taxon>
        <taxon>Bacillaceae</taxon>
        <taxon>Oceanobacillus</taxon>
    </lineage>
</organism>
<gene>
    <name evidence="1" type="ORF">K3T81_01575</name>
</gene>
<comment type="caution">
    <text evidence="1">The sequence shown here is derived from an EMBL/GenBank/DDBJ whole genome shotgun (WGS) entry which is preliminary data.</text>
</comment>
<evidence type="ECO:0000313" key="2">
    <source>
        <dbReference type="Proteomes" id="UP001199631"/>
    </source>
</evidence>
<dbReference type="InterPro" id="IPR015001">
    <property type="entry name" value="DUF1850"/>
</dbReference>